<dbReference type="AlphaFoldDB" id="A0A7D9LYP1"/>
<keyword evidence="2" id="KW-1185">Reference proteome</keyword>
<reference evidence="1" key="1">
    <citation type="submission" date="2020-04" db="EMBL/GenBank/DDBJ databases">
        <authorList>
            <person name="Alioto T."/>
            <person name="Alioto T."/>
            <person name="Gomez Garrido J."/>
        </authorList>
    </citation>
    <scope>NUCLEOTIDE SEQUENCE</scope>
    <source>
        <strain evidence="1">A484AB</strain>
    </source>
</reference>
<protein>
    <submittedName>
        <fullName evidence="1">Uncharacterized protein</fullName>
    </submittedName>
</protein>
<dbReference type="Proteomes" id="UP001152795">
    <property type="component" value="Unassembled WGS sequence"/>
</dbReference>
<evidence type="ECO:0000313" key="2">
    <source>
        <dbReference type="Proteomes" id="UP001152795"/>
    </source>
</evidence>
<accession>A0A7D9LYP1</accession>
<organism evidence="1 2">
    <name type="scientific">Paramuricea clavata</name>
    <name type="common">Red gorgonian</name>
    <name type="synonym">Violescent sea-whip</name>
    <dbReference type="NCBI Taxonomy" id="317549"/>
    <lineage>
        <taxon>Eukaryota</taxon>
        <taxon>Metazoa</taxon>
        <taxon>Cnidaria</taxon>
        <taxon>Anthozoa</taxon>
        <taxon>Octocorallia</taxon>
        <taxon>Malacalcyonacea</taxon>
        <taxon>Plexauridae</taxon>
        <taxon>Paramuricea</taxon>
    </lineage>
</organism>
<evidence type="ECO:0000313" key="1">
    <source>
        <dbReference type="EMBL" id="CAB4038845.1"/>
    </source>
</evidence>
<name>A0A7D9LYP1_PARCT</name>
<dbReference type="InterPro" id="IPR004244">
    <property type="entry name" value="Transposase_22"/>
</dbReference>
<dbReference type="PANTHER" id="PTHR11505">
    <property type="entry name" value="L1 TRANSPOSABLE ELEMENT-RELATED"/>
    <property type="match status" value="1"/>
</dbReference>
<comment type="caution">
    <text evidence="1">The sequence shown here is derived from an EMBL/GenBank/DDBJ whole genome shotgun (WGS) entry which is preliminary data.</text>
</comment>
<dbReference type="EMBL" id="CACRXK020024663">
    <property type="protein sequence ID" value="CAB4038845.1"/>
    <property type="molecule type" value="Genomic_DNA"/>
</dbReference>
<sequence>MATTRSKSSSAKKLSSQGQEEDLISLNMVKELLKVQEDTTMRFFQAHIENTTKRFDNLIREVQDLKTSLEFSQAQVEVLVKSNDLTSNQSKEQAKEIGSQLADIGANLNNINNDLKQFETKVDDLENRSRRNNLCFDGIPEEPKESWLATENKVKQILVERLQIKTDEFTIERAHRVGRARQSTNRPRTAIVKFQSFKTRELILGKKSLLKGSNIYVREDFSDKIQEKRRELMPQMYEARRNNMIAFLRYL</sequence>
<gene>
    <name evidence="1" type="ORF">PACLA_8A029295</name>
</gene>
<proteinExistence type="predicted"/>
<dbReference type="OrthoDB" id="5970559at2759"/>
<dbReference type="Gene3D" id="3.30.70.1820">
    <property type="entry name" value="L1 transposable element, RRM domain"/>
    <property type="match status" value="1"/>
</dbReference>